<proteinExistence type="predicted"/>
<keyword evidence="2" id="KW-1185">Reference proteome</keyword>
<comment type="caution">
    <text evidence="1">The sequence shown here is derived from an EMBL/GenBank/DDBJ whole genome shotgun (WGS) entry which is preliminary data.</text>
</comment>
<sequence>MLERITEYFEARGNGTNELRALQSVDCSHCKRICSLDLWLQTPLTKVKWGFASRQGSCEWTLGVTNRIWSYEGPTAAFGGIRGYLSFYAGAPWERLSTA</sequence>
<dbReference type="OrthoDB" id="18996at2759"/>
<dbReference type="AlphaFoldDB" id="A0A2S4L630"/>
<evidence type="ECO:0000313" key="1">
    <source>
        <dbReference type="EMBL" id="POR37902.1"/>
    </source>
</evidence>
<reference evidence="1 2" key="1">
    <citation type="submission" date="2018-01" db="EMBL/GenBank/DDBJ databases">
        <title>Harnessing the power of phylogenomics to disentangle the directionality and signatures of interkingdom host jumping in the parasitic fungal genus Tolypocladium.</title>
        <authorList>
            <person name="Quandt C.A."/>
            <person name="Patterson W."/>
            <person name="Spatafora J.W."/>
        </authorList>
    </citation>
    <scope>NUCLEOTIDE SEQUENCE [LARGE SCALE GENOMIC DNA]</scope>
    <source>
        <strain evidence="1 2">NRBC 100945</strain>
    </source>
</reference>
<gene>
    <name evidence="1" type="ORF">TPAR_01902</name>
</gene>
<protein>
    <submittedName>
        <fullName evidence="1">Uncharacterized protein</fullName>
    </submittedName>
</protein>
<dbReference type="EMBL" id="PKSG01000193">
    <property type="protein sequence ID" value="POR37902.1"/>
    <property type="molecule type" value="Genomic_DNA"/>
</dbReference>
<evidence type="ECO:0000313" key="2">
    <source>
        <dbReference type="Proteomes" id="UP000237481"/>
    </source>
</evidence>
<dbReference type="Proteomes" id="UP000237481">
    <property type="component" value="Unassembled WGS sequence"/>
</dbReference>
<name>A0A2S4L630_9HYPO</name>
<organism evidence="1 2">
    <name type="scientific">Tolypocladium paradoxum</name>
    <dbReference type="NCBI Taxonomy" id="94208"/>
    <lineage>
        <taxon>Eukaryota</taxon>
        <taxon>Fungi</taxon>
        <taxon>Dikarya</taxon>
        <taxon>Ascomycota</taxon>
        <taxon>Pezizomycotina</taxon>
        <taxon>Sordariomycetes</taxon>
        <taxon>Hypocreomycetidae</taxon>
        <taxon>Hypocreales</taxon>
        <taxon>Ophiocordycipitaceae</taxon>
        <taxon>Tolypocladium</taxon>
    </lineage>
</organism>
<accession>A0A2S4L630</accession>